<feature type="domain" description="Tetrapyrrole biosynthesis uroporphyrinogen III synthase" evidence="9">
    <location>
        <begin position="69"/>
        <end position="243"/>
    </location>
</feature>
<dbReference type="Pfam" id="PF08241">
    <property type="entry name" value="Methyltransf_11"/>
    <property type="match status" value="1"/>
</dbReference>
<evidence type="ECO:0000256" key="6">
    <source>
        <dbReference type="ARBA" id="ARBA00048617"/>
    </source>
</evidence>
<name>A0ABD3M9R6_9STRA</name>
<dbReference type="SUPFAM" id="SSF53335">
    <property type="entry name" value="S-adenosyl-L-methionine-dependent methyltransferases"/>
    <property type="match status" value="1"/>
</dbReference>
<dbReference type="EC" id="4.2.1.75" evidence="3 7"/>
<evidence type="ECO:0000313" key="11">
    <source>
        <dbReference type="EMBL" id="KAL3757275.1"/>
    </source>
</evidence>
<feature type="region of interest" description="Disordered" evidence="8">
    <location>
        <begin position="1"/>
        <end position="21"/>
    </location>
</feature>
<organism evidence="11 12">
    <name type="scientific">Discostella pseudostelligera</name>
    <dbReference type="NCBI Taxonomy" id="259834"/>
    <lineage>
        <taxon>Eukaryota</taxon>
        <taxon>Sar</taxon>
        <taxon>Stramenopiles</taxon>
        <taxon>Ochrophyta</taxon>
        <taxon>Bacillariophyta</taxon>
        <taxon>Coscinodiscophyceae</taxon>
        <taxon>Thalassiosirophycidae</taxon>
        <taxon>Stephanodiscales</taxon>
        <taxon>Stephanodiscaceae</taxon>
        <taxon>Discostella</taxon>
    </lineage>
</organism>
<dbReference type="AlphaFoldDB" id="A0ABD3M9R6"/>
<evidence type="ECO:0000256" key="4">
    <source>
        <dbReference type="ARBA" id="ARBA00023239"/>
    </source>
</evidence>
<gene>
    <name evidence="11" type="ORF">ACHAWU_008436</name>
</gene>
<dbReference type="SUPFAM" id="SSF69618">
    <property type="entry name" value="HemD-like"/>
    <property type="match status" value="1"/>
</dbReference>
<evidence type="ECO:0000313" key="12">
    <source>
        <dbReference type="Proteomes" id="UP001530293"/>
    </source>
</evidence>
<feature type="domain" description="Methyltransferase type 11" evidence="10">
    <location>
        <begin position="326"/>
        <end position="427"/>
    </location>
</feature>
<keyword evidence="12" id="KW-1185">Reference proteome</keyword>
<comment type="catalytic activity">
    <reaction evidence="6 7">
        <text>hydroxymethylbilane = uroporphyrinogen III + H2O</text>
        <dbReference type="Rhea" id="RHEA:18965"/>
        <dbReference type="ChEBI" id="CHEBI:15377"/>
        <dbReference type="ChEBI" id="CHEBI:57308"/>
        <dbReference type="ChEBI" id="CHEBI:57845"/>
        <dbReference type="EC" id="4.2.1.75"/>
    </reaction>
</comment>
<evidence type="ECO:0000259" key="9">
    <source>
        <dbReference type="Pfam" id="PF02602"/>
    </source>
</evidence>
<keyword evidence="4 7" id="KW-0456">Lyase</keyword>
<protein>
    <recommendedName>
        <fullName evidence="3 7">Uroporphyrinogen-III synthase</fullName>
        <ecNumber evidence="3 7">4.2.1.75</ecNumber>
    </recommendedName>
</protein>
<dbReference type="InterPro" id="IPR036108">
    <property type="entry name" value="4pyrrol_syn_uPrphyn_synt_sf"/>
</dbReference>
<sequence>MSPRSAPKTCHQFSQTTPELSAAEGGSQVVSSRFVVALTREKGKNDKLRDLLLSNERIRQISATTGDTVQVHELPCIEHADGPDTEKLSPTLSTSQFDYIVITSPEAASVFASAWIEVGRPQLGTVAAVGKATEETLTEFGIDVAFVPSKATAATLVKEMPPSKISVDEGRATTVFYPASAKAQDTLQTGLEERGFNVLRLDTYDTVPASWNADQILLAQSATVACFASPSAVKAWLENMAEFETPRALAYLGLQLYGGDRSKRQERETISADDGMKSYVADPRRTDTFQKIAYSYDEGIEKDELVMGINLLRRALLYFHAKGTVLEVGAGTGRNIGYYPGASTIRKIVLTDTSDKMLLKAKEKLSKMSNDERERYEVIVADAANLQNYDDNSFDTVVDTFGLCSFDDPVAVLEELKRVCKADGKILLLEHGRSRSFAGLSSYLDKHSERHAKNWGCVWNRDITNIVESSGLELEKLDTWHFGTTYYIVCRPSK</sequence>
<comment type="pathway">
    <text evidence="1 7">Porphyrin-containing compound metabolism; protoporphyrin-IX biosynthesis; coproporphyrinogen-III from 5-aminolevulinate: step 3/4.</text>
</comment>
<keyword evidence="5 7" id="KW-0627">Porphyrin biosynthesis</keyword>
<comment type="function">
    <text evidence="7">Catalyzes cyclization of the linear tetrapyrrole, hydroxymethylbilane, to the macrocyclic uroporphyrinogen III.</text>
</comment>
<dbReference type="PANTHER" id="PTHR38042:SF1">
    <property type="entry name" value="UROPORPHYRINOGEN-III SYNTHASE, CHLOROPLASTIC"/>
    <property type="match status" value="1"/>
</dbReference>
<dbReference type="InterPro" id="IPR003754">
    <property type="entry name" value="4pyrrol_synth_uPrphyn_synth"/>
</dbReference>
<evidence type="ECO:0000256" key="2">
    <source>
        <dbReference type="ARBA" id="ARBA00008133"/>
    </source>
</evidence>
<evidence type="ECO:0000256" key="1">
    <source>
        <dbReference type="ARBA" id="ARBA00004772"/>
    </source>
</evidence>
<evidence type="ECO:0000256" key="5">
    <source>
        <dbReference type="ARBA" id="ARBA00023244"/>
    </source>
</evidence>
<evidence type="ECO:0000256" key="7">
    <source>
        <dbReference type="RuleBase" id="RU366031"/>
    </source>
</evidence>
<evidence type="ECO:0000256" key="3">
    <source>
        <dbReference type="ARBA" id="ARBA00013109"/>
    </source>
</evidence>
<dbReference type="CDD" id="cd02440">
    <property type="entry name" value="AdoMet_MTases"/>
    <property type="match status" value="1"/>
</dbReference>
<dbReference type="Gene3D" id="3.40.50.10090">
    <property type="match status" value="1"/>
</dbReference>
<dbReference type="EMBL" id="JALLBG020000268">
    <property type="protein sequence ID" value="KAL3757275.1"/>
    <property type="molecule type" value="Genomic_DNA"/>
</dbReference>
<dbReference type="InterPro" id="IPR029063">
    <property type="entry name" value="SAM-dependent_MTases_sf"/>
</dbReference>
<dbReference type="GO" id="GO:0006780">
    <property type="term" value="P:uroporphyrinogen III biosynthetic process"/>
    <property type="evidence" value="ECO:0007669"/>
    <property type="project" value="UniProtKB-UniRule"/>
</dbReference>
<dbReference type="Gene3D" id="3.40.50.150">
    <property type="entry name" value="Vaccinia Virus protein VP39"/>
    <property type="match status" value="1"/>
</dbReference>
<dbReference type="InterPro" id="IPR039793">
    <property type="entry name" value="UROS/Hem4"/>
</dbReference>
<dbReference type="GO" id="GO:0004852">
    <property type="term" value="F:uroporphyrinogen-III synthase activity"/>
    <property type="evidence" value="ECO:0007669"/>
    <property type="project" value="UniProtKB-UniRule"/>
</dbReference>
<accession>A0ABD3M9R6</accession>
<dbReference type="InterPro" id="IPR013216">
    <property type="entry name" value="Methyltransf_11"/>
</dbReference>
<proteinExistence type="inferred from homology"/>
<dbReference type="PANTHER" id="PTHR38042">
    <property type="entry name" value="UROPORPHYRINOGEN-III SYNTHASE, CHLOROPLASTIC"/>
    <property type="match status" value="1"/>
</dbReference>
<comment type="caution">
    <text evidence="11">The sequence shown here is derived from an EMBL/GenBank/DDBJ whole genome shotgun (WGS) entry which is preliminary data.</text>
</comment>
<dbReference type="Pfam" id="PF02602">
    <property type="entry name" value="HEM4"/>
    <property type="match status" value="1"/>
</dbReference>
<evidence type="ECO:0000259" key="10">
    <source>
        <dbReference type="Pfam" id="PF08241"/>
    </source>
</evidence>
<comment type="similarity">
    <text evidence="2 7">Belongs to the uroporphyrinogen-III synthase family.</text>
</comment>
<evidence type="ECO:0000256" key="8">
    <source>
        <dbReference type="SAM" id="MobiDB-lite"/>
    </source>
</evidence>
<dbReference type="GO" id="GO:0006782">
    <property type="term" value="P:protoporphyrinogen IX biosynthetic process"/>
    <property type="evidence" value="ECO:0007669"/>
    <property type="project" value="UniProtKB-UniRule"/>
</dbReference>
<dbReference type="Proteomes" id="UP001530293">
    <property type="component" value="Unassembled WGS sequence"/>
</dbReference>
<dbReference type="CDD" id="cd06578">
    <property type="entry name" value="HemD"/>
    <property type="match status" value="1"/>
</dbReference>
<reference evidence="11 12" key="1">
    <citation type="submission" date="2024-10" db="EMBL/GenBank/DDBJ databases">
        <title>Updated reference genomes for cyclostephanoid diatoms.</title>
        <authorList>
            <person name="Roberts W.R."/>
            <person name="Alverson A.J."/>
        </authorList>
    </citation>
    <scope>NUCLEOTIDE SEQUENCE [LARGE SCALE GENOMIC DNA]</scope>
    <source>
        <strain evidence="11 12">AJA232-27</strain>
    </source>
</reference>